<organism evidence="1 2">
    <name type="scientific">Paractinoplanes aksuensis</name>
    <dbReference type="NCBI Taxonomy" id="2939490"/>
    <lineage>
        <taxon>Bacteria</taxon>
        <taxon>Bacillati</taxon>
        <taxon>Actinomycetota</taxon>
        <taxon>Actinomycetes</taxon>
        <taxon>Micromonosporales</taxon>
        <taxon>Micromonosporaceae</taxon>
        <taxon>Paractinoplanes</taxon>
    </lineage>
</organism>
<comment type="caution">
    <text evidence="1">The sequence shown here is derived from an EMBL/GenBank/DDBJ whole genome shotgun (WGS) entry which is preliminary data.</text>
</comment>
<dbReference type="Proteomes" id="UP001523369">
    <property type="component" value="Unassembled WGS sequence"/>
</dbReference>
<evidence type="ECO:0000313" key="2">
    <source>
        <dbReference type="Proteomes" id="UP001523369"/>
    </source>
</evidence>
<accession>A0ABT1DJU8</accession>
<name>A0ABT1DJU8_9ACTN</name>
<keyword evidence="2" id="KW-1185">Reference proteome</keyword>
<evidence type="ECO:0000313" key="1">
    <source>
        <dbReference type="EMBL" id="MCO8271114.1"/>
    </source>
</evidence>
<dbReference type="RefSeq" id="WP_253237247.1">
    <property type="nucleotide sequence ID" value="NZ_JAMYJR010000010.1"/>
</dbReference>
<dbReference type="EMBL" id="JAMYJR010000010">
    <property type="protein sequence ID" value="MCO8271114.1"/>
    <property type="molecule type" value="Genomic_DNA"/>
</dbReference>
<protein>
    <submittedName>
        <fullName evidence="1">Uncharacterized protein</fullName>
    </submittedName>
</protein>
<proteinExistence type="predicted"/>
<gene>
    <name evidence="1" type="ORF">M1L60_10970</name>
</gene>
<sequence length="140" mass="15689">MMELADLRVFSDIEYNFPDRYRGLLLVGGDEETAEVVYCTPPVSEQEAERLLDVRYQALVADSSTPDTSRAEGLMELDRLRGLCAERNRLLDELAENEAYPELVGAEDVLLGEAFGDAQLSLLTMQIEQSKQRLFAVVEA</sequence>
<reference evidence="1 2" key="1">
    <citation type="submission" date="2022-06" db="EMBL/GenBank/DDBJ databases">
        <title>New Species of the Genus Actinoplanes, ActinopZanes ferrugineus.</title>
        <authorList>
            <person name="Ding P."/>
        </authorList>
    </citation>
    <scope>NUCLEOTIDE SEQUENCE [LARGE SCALE GENOMIC DNA]</scope>
    <source>
        <strain evidence="1 2">TRM88003</strain>
    </source>
</reference>